<feature type="compositionally biased region" description="Low complexity" evidence="1">
    <location>
        <begin position="148"/>
        <end position="158"/>
    </location>
</feature>
<accession>A0AAE0F9X8</accession>
<keyword evidence="3" id="KW-1185">Reference proteome</keyword>
<feature type="region of interest" description="Disordered" evidence="1">
    <location>
        <begin position="61"/>
        <end position="92"/>
    </location>
</feature>
<evidence type="ECO:0000313" key="2">
    <source>
        <dbReference type="EMBL" id="KAK3255719.1"/>
    </source>
</evidence>
<dbReference type="Proteomes" id="UP001190700">
    <property type="component" value="Unassembled WGS sequence"/>
</dbReference>
<proteinExistence type="predicted"/>
<comment type="caution">
    <text evidence="2">The sequence shown here is derived from an EMBL/GenBank/DDBJ whole genome shotgun (WGS) entry which is preliminary data.</text>
</comment>
<gene>
    <name evidence="2" type="ORF">CYMTET_35111</name>
</gene>
<dbReference type="EMBL" id="LGRX02022348">
    <property type="protein sequence ID" value="KAK3255719.1"/>
    <property type="molecule type" value="Genomic_DNA"/>
</dbReference>
<protein>
    <submittedName>
        <fullName evidence="2">Uncharacterized protein</fullName>
    </submittedName>
</protein>
<organism evidence="2 3">
    <name type="scientific">Cymbomonas tetramitiformis</name>
    <dbReference type="NCBI Taxonomy" id="36881"/>
    <lineage>
        <taxon>Eukaryota</taxon>
        <taxon>Viridiplantae</taxon>
        <taxon>Chlorophyta</taxon>
        <taxon>Pyramimonadophyceae</taxon>
        <taxon>Pyramimonadales</taxon>
        <taxon>Pyramimonadaceae</taxon>
        <taxon>Cymbomonas</taxon>
    </lineage>
</organism>
<dbReference type="AlphaFoldDB" id="A0AAE0F9X8"/>
<evidence type="ECO:0000256" key="1">
    <source>
        <dbReference type="SAM" id="MobiDB-lite"/>
    </source>
</evidence>
<sequence length="199" mass="20518">MPEGESLLCSSSVCAKEAMFRGGALRRVHTSGAGCGVASRGRNLRSELQSGAGVILALGQLGDGGRGRHSGRRIPDHAAAQPHPKQHRREGVYAQRNGSQVSADGCQFSSNVALVAGAMGADHRALLEVLGSNFTNNTVRGPSPLPALPSSESSLSAPTGETLSFPGLRRLHPLERRGMTPAPLGAALDDARAPWSGAG</sequence>
<feature type="region of interest" description="Disordered" evidence="1">
    <location>
        <begin position="141"/>
        <end position="199"/>
    </location>
</feature>
<name>A0AAE0F9X8_9CHLO</name>
<evidence type="ECO:0000313" key="3">
    <source>
        <dbReference type="Proteomes" id="UP001190700"/>
    </source>
</evidence>
<reference evidence="2 3" key="1">
    <citation type="journal article" date="2015" name="Genome Biol. Evol.">
        <title>Comparative Genomics of a Bacterivorous Green Alga Reveals Evolutionary Causalities and Consequences of Phago-Mixotrophic Mode of Nutrition.</title>
        <authorList>
            <person name="Burns J.A."/>
            <person name="Paasch A."/>
            <person name="Narechania A."/>
            <person name="Kim E."/>
        </authorList>
    </citation>
    <scope>NUCLEOTIDE SEQUENCE [LARGE SCALE GENOMIC DNA]</scope>
    <source>
        <strain evidence="2 3">PLY_AMNH</strain>
    </source>
</reference>